<dbReference type="Gene3D" id="3.40.50.1820">
    <property type="entry name" value="alpha/beta hydrolase"/>
    <property type="match status" value="1"/>
</dbReference>
<evidence type="ECO:0000256" key="2">
    <source>
        <dbReference type="ARBA" id="ARBA00022801"/>
    </source>
</evidence>
<dbReference type="VEuPathDB" id="FungiDB:H310_02940"/>
<dbReference type="EMBL" id="QUSY01000119">
    <property type="protein sequence ID" value="RHY32688.1"/>
    <property type="molecule type" value="Genomic_DNA"/>
</dbReference>
<name>A0A3R7D486_9STRA</name>
<accession>A0A3R7D486</accession>
<dbReference type="PANTHER" id="PTHR43248">
    <property type="entry name" value="2-SUCCINYL-6-HYDROXY-2,4-CYCLOHEXADIENE-1-CARBOXYLATE SYNTHASE"/>
    <property type="match status" value="1"/>
</dbReference>
<dbReference type="Proteomes" id="UP000285060">
    <property type="component" value="Unassembled WGS sequence"/>
</dbReference>
<comment type="similarity">
    <text evidence="1">Belongs to the peptidase S33 family.</text>
</comment>
<evidence type="ECO:0000256" key="3">
    <source>
        <dbReference type="SAM" id="MobiDB-lite"/>
    </source>
</evidence>
<feature type="transmembrane region" description="Helical" evidence="4">
    <location>
        <begin position="556"/>
        <end position="579"/>
    </location>
</feature>
<keyword evidence="4" id="KW-1133">Transmembrane helix</keyword>
<protein>
    <recommendedName>
        <fullName evidence="7">AB hydrolase-1 domain-containing protein</fullName>
    </recommendedName>
</protein>
<reference evidence="5 6" key="1">
    <citation type="submission" date="2018-08" db="EMBL/GenBank/DDBJ databases">
        <title>Aphanomyces genome sequencing and annotation.</title>
        <authorList>
            <person name="Minardi D."/>
            <person name="Oidtmann B."/>
            <person name="Van Der Giezen M."/>
            <person name="Studholme D.J."/>
        </authorList>
    </citation>
    <scope>NUCLEOTIDE SEQUENCE [LARGE SCALE GENOMIC DNA]</scope>
    <source>
        <strain evidence="5 6">NJM0002</strain>
    </source>
</reference>
<evidence type="ECO:0000313" key="6">
    <source>
        <dbReference type="Proteomes" id="UP000285060"/>
    </source>
</evidence>
<dbReference type="VEuPathDB" id="FungiDB:H310_00736"/>
<dbReference type="SUPFAM" id="SSF53474">
    <property type="entry name" value="alpha/beta-Hydrolases"/>
    <property type="match status" value="1"/>
</dbReference>
<dbReference type="PANTHER" id="PTHR43248:SF3">
    <property type="entry name" value="AB HYDROLASE-1 DOMAIN-CONTAINING PROTEIN"/>
    <property type="match status" value="1"/>
</dbReference>
<dbReference type="GO" id="GO:0016787">
    <property type="term" value="F:hydrolase activity"/>
    <property type="evidence" value="ECO:0007669"/>
    <property type="project" value="UniProtKB-KW"/>
</dbReference>
<evidence type="ECO:0008006" key="7">
    <source>
        <dbReference type="Google" id="ProtNLM"/>
    </source>
</evidence>
<evidence type="ECO:0000256" key="4">
    <source>
        <dbReference type="SAM" id="Phobius"/>
    </source>
</evidence>
<evidence type="ECO:0000256" key="1">
    <source>
        <dbReference type="ARBA" id="ARBA00010088"/>
    </source>
</evidence>
<dbReference type="AlphaFoldDB" id="A0A3R7D486"/>
<keyword evidence="6" id="KW-1185">Reference proteome</keyword>
<keyword evidence="2" id="KW-0378">Hydrolase</keyword>
<dbReference type="InterPro" id="IPR029058">
    <property type="entry name" value="AB_hydrolase_fold"/>
</dbReference>
<keyword evidence="4" id="KW-0472">Membrane</keyword>
<organism evidence="5 6">
    <name type="scientific">Aphanomyces invadans</name>
    <dbReference type="NCBI Taxonomy" id="157072"/>
    <lineage>
        <taxon>Eukaryota</taxon>
        <taxon>Sar</taxon>
        <taxon>Stramenopiles</taxon>
        <taxon>Oomycota</taxon>
        <taxon>Saprolegniomycetes</taxon>
        <taxon>Saprolegniales</taxon>
        <taxon>Verrucalvaceae</taxon>
        <taxon>Aphanomyces</taxon>
    </lineage>
</organism>
<proteinExistence type="inferred from homology"/>
<dbReference type="InterPro" id="IPR051601">
    <property type="entry name" value="Serine_prot/Carboxylest_S33"/>
</dbReference>
<feature type="compositionally biased region" description="Polar residues" evidence="3">
    <location>
        <begin position="538"/>
        <end position="549"/>
    </location>
</feature>
<gene>
    <name evidence="5" type="ORF">DYB32_002335</name>
</gene>
<evidence type="ECO:0000313" key="5">
    <source>
        <dbReference type="EMBL" id="RHY32688.1"/>
    </source>
</evidence>
<keyword evidence="4" id="KW-0812">Transmembrane</keyword>
<feature type="region of interest" description="Disordered" evidence="3">
    <location>
        <begin position="524"/>
        <end position="549"/>
    </location>
</feature>
<comment type="caution">
    <text evidence="5">The sequence shown here is derived from an EMBL/GenBank/DDBJ whole genome shotgun (WGS) entry which is preliminary data.</text>
</comment>
<sequence length="604" mass="63787">MKYLVVPAAVAALANTLGAQKINGWYPCNLRTFATPAPAPSPTSSGQANNVESLTLRGWRFDDQNPANAIFRSLIVNPATDISITLGAAAATSAECAEITMPLCHEGICASNGTINVFVKRMRAARGRSNASAKSLWVLQGGPGASSVNMEGIMAALYDAPGSYLGGAVDVYTMDHRGTGRSGLLSCVASQVETSGSPTKGSVNSQSFPACIQDVNTQLGDDADVNLLKAYSTTSAATDLSNLISLFGTTGGETTVYGVSYGTYLVQRLMQLGNPNVKGYVLDGVVSQSGSKVGEKVLIYRINRCNSNDATAVSNFITAYYNMYNATPHVLSSDALDSSMLYNLVALSELFTFPTPTRATLQQRFINTSIASDTSNLVTMYCLASGGKDPGCASERVAPSKYRFIYPTDKYFDVPITIPAGTSVLLMSGLLDPQTPPKFAKYQLNSFVGTAKKLIEFPTSAHGTILNTPVTLQNKVPCGTTIVSSFVVAGLDSLDVTCLDYLAPIAFTVKSSLGQRLMETDDVYDGTPNKTIAPRIPSPSSTDGVPTSHADSSSTWRGVAIAAIVVVVALVVAFVVVVVRLRRQAREAKDVPAPEYVLNDQGAA</sequence>